<evidence type="ECO:0000313" key="2">
    <source>
        <dbReference type="Proteomes" id="UP001151760"/>
    </source>
</evidence>
<reference evidence="1" key="1">
    <citation type="journal article" date="2022" name="Int. J. Mol. Sci.">
        <title>Draft Genome of Tanacetum Coccineum: Genomic Comparison of Closely Related Tanacetum-Family Plants.</title>
        <authorList>
            <person name="Yamashiro T."/>
            <person name="Shiraishi A."/>
            <person name="Nakayama K."/>
            <person name="Satake H."/>
        </authorList>
    </citation>
    <scope>NUCLEOTIDE SEQUENCE</scope>
</reference>
<organism evidence="1 2">
    <name type="scientific">Tanacetum coccineum</name>
    <dbReference type="NCBI Taxonomy" id="301880"/>
    <lineage>
        <taxon>Eukaryota</taxon>
        <taxon>Viridiplantae</taxon>
        <taxon>Streptophyta</taxon>
        <taxon>Embryophyta</taxon>
        <taxon>Tracheophyta</taxon>
        <taxon>Spermatophyta</taxon>
        <taxon>Magnoliopsida</taxon>
        <taxon>eudicotyledons</taxon>
        <taxon>Gunneridae</taxon>
        <taxon>Pentapetalae</taxon>
        <taxon>asterids</taxon>
        <taxon>campanulids</taxon>
        <taxon>Asterales</taxon>
        <taxon>Asteraceae</taxon>
        <taxon>Asteroideae</taxon>
        <taxon>Anthemideae</taxon>
        <taxon>Anthemidinae</taxon>
        <taxon>Tanacetum</taxon>
    </lineage>
</organism>
<evidence type="ECO:0000313" key="1">
    <source>
        <dbReference type="EMBL" id="GJS54839.1"/>
    </source>
</evidence>
<reference evidence="1" key="2">
    <citation type="submission" date="2022-01" db="EMBL/GenBank/DDBJ databases">
        <authorList>
            <person name="Yamashiro T."/>
            <person name="Shiraishi A."/>
            <person name="Satake H."/>
            <person name="Nakayama K."/>
        </authorList>
    </citation>
    <scope>NUCLEOTIDE SEQUENCE</scope>
</reference>
<protein>
    <submittedName>
        <fullName evidence="1">Uncharacterized protein</fullName>
    </submittedName>
</protein>
<sequence>MNIEALQTKYPIINWEVYTEDSRMYWKIIRVGNHTEVYQVFKDMLKTFDRDDLVKLCSLVQERFNSIEPTEDKEIEIWVELKRLFEPDADDELWCIMYLQRMEWISTCWLKGTILFQERSYTDLVQKLFGATKTKENVQKIPLGRYSCRLKDQEDKVFGRILS</sequence>
<proteinExistence type="predicted"/>
<gene>
    <name evidence="1" type="ORF">Tco_0628201</name>
</gene>
<dbReference type="EMBL" id="BQNB010008828">
    <property type="protein sequence ID" value="GJS54839.1"/>
    <property type="molecule type" value="Genomic_DNA"/>
</dbReference>
<dbReference type="Proteomes" id="UP001151760">
    <property type="component" value="Unassembled WGS sequence"/>
</dbReference>
<keyword evidence="2" id="KW-1185">Reference proteome</keyword>
<accession>A0ABQ4WPM8</accession>
<comment type="caution">
    <text evidence="1">The sequence shown here is derived from an EMBL/GenBank/DDBJ whole genome shotgun (WGS) entry which is preliminary data.</text>
</comment>
<name>A0ABQ4WPM8_9ASTR</name>